<evidence type="ECO:0000256" key="1">
    <source>
        <dbReference type="ARBA" id="ARBA00004123"/>
    </source>
</evidence>
<dbReference type="GO" id="GO:0008270">
    <property type="term" value="F:zinc ion binding"/>
    <property type="evidence" value="ECO:0007669"/>
    <property type="project" value="InterPro"/>
</dbReference>
<sequence length="512" mass="57848">MTQPNPLAFIPFTGTNFGLPGTDPLLHVDPLLSYPTPGTTDTPADEMMSLEPPENFQLPPQIVIVQLANIFFEHLYPMFPCFHKKRLFLAIESGQLQNESPILLYAICCVAARHHPEDTIKRRSKDWYEQAKFSYELTRQKPEPFLRIVQAVLLLIFHAWTIGDFSSSWLFLGKAWRQAVVLCLNVDANCGKTPQPNLNQGKTSVEKEEHRRALWLLFMMDRTHSWPTGWPVAIPETQFKVDFPKPESAFQAMDPESHTLCDGNTPFTRNLSELICSSSSAKDPLNVLHYIAIAHVLLGRVSELVHSPHSSPDSPEYAENCAKLDNSIVKFRISLPRQASSVLAAPPADREHVVWLQVTLNAMAIILHYRRREQGSSPDSTSPSSLALIAARNVAQVAKDASRISVDLLLSAHIGSSLYIAACVLVIQWRLSGDESLKDDIDLFTFVFERMDEEFIFLGLKFKSALEHDMKKSREELLGLQEWGFRGLLADCKKWDYARLEAEQRGLEINTD</sequence>
<keyword evidence="3" id="KW-0805">Transcription regulation</keyword>
<evidence type="ECO:0000256" key="3">
    <source>
        <dbReference type="ARBA" id="ARBA00023015"/>
    </source>
</evidence>
<name>A0A9Q8Z7R7_CURCL</name>
<dbReference type="SMART" id="SM00906">
    <property type="entry name" value="Fungal_trans"/>
    <property type="match status" value="1"/>
</dbReference>
<dbReference type="GO" id="GO:0000981">
    <property type="term" value="F:DNA-binding transcription factor activity, RNA polymerase II-specific"/>
    <property type="evidence" value="ECO:0007669"/>
    <property type="project" value="InterPro"/>
</dbReference>
<evidence type="ECO:0000259" key="6">
    <source>
        <dbReference type="SMART" id="SM00906"/>
    </source>
</evidence>
<protein>
    <recommendedName>
        <fullName evidence="6">Xylanolytic transcriptional activator regulatory domain-containing protein</fullName>
    </recommendedName>
</protein>
<dbReference type="GO" id="GO:0005634">
    <property type="term" value="C:nucleus"/>
    <property type="evidence" value="ECO:0007669"/>
    <property type="project" value="UniProtKB-SubCell"/>
</dbReference>
<dbReference type="AlphaFoldDB" id="A0A9Q8Z7R7"/>
<comment type="subcellular location">
    <subcellularLocation>
        <location evidence="1">Nucleus</location>
    </subcellularLocation>
</comment>
<evidence type="ECO:0000313" key="8">
    <source>
        <dbReference type="Proteomes" id="UP001056012"/>
    </source>
</evidence>
<dbReference type="InterPro" id="IPR050815">
    <property type="entry name" value="TF_fung"/>
</dbReference>
<dbReference type="GO" id="GO:0003677">
    <property type="term" value="F:DNA binding"/>
    <property type="evidence" value="ECO:0007669"/>
    <property type="project" value="InterPro"/>
</dbReference>
<accession>A0A9Q8Z7R7</accession>
<keyword evidence="8" id="KW-1185">Reference proteome</keyword>
<gene>
    <name evidence="7" type="ORF">yc1106_04494</name>
</gene>
<dbReference type="PANTHER" id="PTHR47338">
    <property type="entry name" value="ZN(II)2CYS6 TRANSCRIPTION FACTOR (EUROFUNG)-RELATED"/>
    <property type="match status" value="1"/>
</dbReference>
<dbReference type="Pfam" id="PF04082">
    <property type="entry name" value="Fungal_trans"/>
    <property type="match status" value="1"/>
</dbReference>
<organism evidence="7 8">
    <name type="scientific">Curvularia clavata</name>
    <dbReference type="NCBI Taxonomy" id="95742"/>
    <lineage>
        <taxon>Eukaryota</taxon>
        <taxon>Fungi</taxon>
        <taxon>Dikarya</taxon>
        <taxon>Ascomycota</taxon>
        <taxon>Pezizomycotina</taxon>
        <taxon>Dothideomycetes</taxon>
        <taxon>Pleosporomycetidae</taxon>
        <taxon>Pleosporales</taxon>
        <taxon>Pleosporineae</taxon>
        <taxon>Pleosporaceae</taxon>
        <taxon>Curvularia</taxon>
    </lineage>
</organism>
<dbReference type="VEuPathDB" id="FungiDB:yc1106_04494"/>
<feature type="domain" description="Xylanolytic transcriptional activator regulatory" evidence="6">
    <location>
        <begin position="168"/>
        <end position="250"/>
    </location>
</feature>
<evidence type="ECO:0000256" key="5">
    <source>
        <dbReference type="ARBA" id="ARBA00023242"/>
    </source>
</evidence>
<dbReference type="OrthoDB" id="2943660at2759"/>
<proteinExistence type="predicted"/>
<dbReference type="GO" id="GO:0006351">
    <property type="term" value="P:DNA-templated transcription"/>
    <property type="evidence" value="ECO:0007669"/>
    <property type="project" value="InterPro"/>
</dbReference>
<reference evidence="7" key="1">
    <citation type="submission" date="2021-12" db="EMBL/GenBank/DDBJ databases">
        <title>Curvularia clavata genome.</title>
        <authorList>
            <person name="Cao Y."/>
        </authorList>
    </citation>
    <scope>NUCLEOTIDE SEQUENCE</scope>
    <source>
        <strain evidence="7">Yc1106</strain>
    </source>
</reference>
<dbReference type="PANTHER" id="PTHR47338:SF10">
    <property type="entry name" value="TRANSCRIPTION FACTOR DOMAIN-CONTAINING PROTEIN-RELATED"/>
    <property type="match status" value="1"/>
</dbReference>
<dbReference type="Proteomes" id="UP001056012">
    <property type="component" value="Chromosome 3"/>
</dbReference>
<dbReference type="EMBL" id="CP089276">
    <property type="protein sequence ID" value="USP77220.1"/>
    <property type="molecule type" value="Genomic_DNA"/>
</dbReference>
<evidence type="ECO:0000256" key="4">
    <source>
        <dbReference type="ARBA" id="ARBA00023163"/>
    </source>
</evidence>
<evidence type="ECO:0000313" key="7">
    <source>
        <dbReference type="EMBL" id="USP77220.1"/>
    </source>
</evidence>
<keyword evidence="2" id="KW-0479">Metal-binding</keyword>
<keyword evidence="5" id="KW-0539">Nucleus</keyword>
<keyword evidence="4" id="KW-0804">Transcription</keyword>
<dbReference type="InterPro" id="IPR007219">
    <property type="entry name" value="XnlR_reg_dom"/>
</dbReference>
<dbReference type="CDD" id="cd12148">
    <property type="entry name" value="fungal_TF_MHR"/>
    <property type="match status" value="1"/>
</dbReference>
<evidence type="ECO:0000256" key="2">
    <source>
        <dbReference type="ARBA" id="ARBA00022723"/>
    </source>
</evidence>